<proteinExistence type="evidence at transcript level"/>
<reference evidence="2" key="1">
    <citation type="submission" date="2012-12" db="EMBL/GenBank/DDBJ databases">
        <title>Identification and characterization of a phenylalanine ammonia-lyase gene family in Isatis indigotica Fort.</title>
        <authorList>
            <person name="Liu Q."/>
            <person name="Chen J."/>
            <person name="Zhou X."/>
            <person name="Di P."/>
            <person name="Xiao Y."/>
            <person name="Xuan H."/>
            <person name="Zhang L."/>
            <person name="Chen W."/>
        </authorList>
    </citation>
    <scope>NUCLEOTIDE SEQUENCE</scope>
    <source>
        <tissue evidence="2">Salivary gland</tissue>
    </source>
</reference>
<protein>
    <submittedName>
        <fullName evidence="2">Putative salivary kunitz domain protein</fullName>
    </submittedName>
</protein>
<feature type="chain" id="PRO_5005517451" evidence="1">
    <location>
        <begin position="20"/>
        <end position="84"/>
    </location>
</feature>
<accession>A0A0K8RE96</accession>
<organism evidence="2">
    <name type="scientific">Ixodes ricinus</name>
    <name type="common">Common tick</name>
    <name type="synonym">Acarus ricinus</name>
    <dbReference type="NCBI Taxonomy" id="34613"/>
    <lineage>
        <taxon>Eukaryota</taxon>
        <taxon>Metazoa</taxon>
        <taxon>Ecdysozoa</taxon>
        <taxon>Arthropoda</taxon>
        <taxon>Chelicerata</taxon>
        <taxon>Arachnida</taxon>
        <taxon>Acari</taxon>
        <taxon>Parasitiformes</taxon>
        <taxon>Ixodida</taxon>
        <taxon>Ixodoidea</taxon>
        <taxon>Ixodidae</taxon>
        <taxon>Ixodinae</taxon>
        <taxon>Ixodes</taxon>
    </lineage>
</organism>
<keyword evidence="1" id="KW-0732">Signal</keyword>
<name>A0A0K8RE96_IXORI</name>
<dbReference type="Gene3D" id="4.10.410.10">
    <property type="entry name" value="Pancreatic trypsin inhibitor Kunitz domain"/>
    <property type="match status" value="1"/>
</dbReference>
<dbReference type="EMBL" id="GADI01004343">
    <property type="protein sequence ID" value="JAA69465.1"/>
    <property type="molecule type" value="mRNA"/>
</dbReference>
<dbReference type="SUPFAM" id="SSF57362">
    <property type="entry name" value="BPTI-like"/>
    <property type="match status" value="1"/>
</dbReference>
<dbReference type="InterPro" id="IPR036880">
    <property type="entry name" value="Kunitz_BPTI_sf"/>
</dbReference>
<dbReference type="AlphaFoldDB" id="A0A0K8RE96"/>
<feature type="signal peptide" evidence="1">
    <location>
        <begin position="1"/>
        <end position="19"/>
    </location>
</feature>
<dbReference type="GO" id="GO:0004867">
    <property type="term" value="F:serine-type endopeptidase inhibitor activity"/>
    <property type="evidence" value="ECO:0007669"/>
    <property type="project" value="InterPro"/>
</dbReference>
<evidence type="ECO:0000256" key="1">
    <source>
        <dbReference type="SAM" id="SignalP"/>
    </source>
</evidence>
<sequence length="84" mass="9075">MKAIFAVTCVFSAVVLVSALSKHECESPYATPQCAPNATPGYLYYFNNGTGRCEEDFTCSGPRNFPSEQICKEACPYGTYALSG</sequence>
<evidence type="ECO:0000313" key="2">
    <source>
        <dbReference type="EMBL" id="JAA69465.1"/>
    </source>
</evidence>